<proteinExistence type="predicted"/>
<dbReference type="Proteomes" id="UP001497444">
    <property type="component" value="Chromosome 6"/>
</dbReference>
<evidence type="ECO:0000313" key="2">
    <source>
        <dbReference type="Proteomes" id="UP001497444"/>
    </source>
</evidence>
<reference evidence="1" key="1">
    <citation type="submission" date="2024-02" db="EMBL/GenBank/DDBJ databases">
        <authorList>
            <consortium name="ELIXIR-Norway"/>
            <consortium name="Elixir Norway"/>
        </authorList>
    </citation>
    <scope>NUCLEOTIDE SEQUENCE</scope>
</reference>
<evidence type="ECO:0000313" key="1">
    <source>
        <dbReference type="EMBL" id="CAK9274318.1"/>
    </source>
</evidence>
<gene>
    <name evidence="1" type="ORF">CSSPJE1EN1_LOCUS19796</name>
</gene>
<protein>
    <submittedName>
        <fullName evidence="1">Uncharacterized protein</fullName>
    </submittedName>
</protein>
<accession>A0ABP0X905</accession>
<dbReference type="EMBL" id="OZ020101">
    <property type="protein sequence ID" value="CAK9274318.1"/>
    <property type="molecule type" value="Genomic_DNA"/>
</dbReference>
<keyword evidence="2" id="KW-1185">Reference proteome</keyword>
<organism evidence="1 2">
    <name type="scientific">Sphagnum jensenii</name>
    <dbReference type="NCBI Taxonomy" id="128206"/>
    <lineage>
        <taxon>Eukaryota</taxon>
        <taxon>Viridiplantae</taxon>
        <taxon>Streptophyta</taxon>
        <taxon>Embryophyta</taxon>
        <taxon>Bryophyta</taxon>
        <taxon>Sphagnophytina</taxon>
        <taxon>Sphagnopsida</taxon>
        <taxon>Sphagnales</taxon>
        <taxon>Sphagnaceae</taxon>
        <taxon>Sphagnum</taxon>
    </lineage>
</organism>
<sequence>MVTGSIEELKSNGKKRTVTLAHPLIVKVAVVIQTLLQVESELSVEITLQQCHQPISDEREQRLSYYREEIKDSHNSSFVGSVSGQDMKNLWDMGSVEREEMPKYPMHFCIAM</sequence>
<name>A0ABP0X905_9BRYO</name>